<protein>
    <recommendedName>
        <fullName evidence="4">PE-PGRS family protein</fullName>
    </recommendedName>
</protein>
<accession>A0ABV3DH67</accession>
<evidence type="ECO:0000256" key="1">
    <source>
        <dbReference type="SAM" id="Phobius"/>
    </source>
</evidence>
<keyword evidence="1" id="KW-0472">Membrane</keyword>
<organism evidence="2 3">
    <name type="scientific">Streptodolium elevatio</name>
    <dbReference type="NCBI Taxonomy" id="3157996"/>
    <lineage>
        <taxon>Bacteria</taxon>
        <taxon>Bacillati</taxon>
        <taxon>Actinomycetota</taxon>
        <taxon>Actinomycetes</taxon>
        <taxon>Kitasatosporales</taxon>
        <taxon>Streptomycetaceae</taxon>
        <taxon>Streptodolium</taxon>
    </lineage>
</organism>
<evidence type="ECO:0000313" key="2">
    <source>
        <dbReference type="EMBL" id="MEU8134772.1"/>
    </source>
</evidence>
<reference evidence="2 3" key="1">
    <citation type="submission" date="2024-06" db="EMBL/GenBank/DDBJ databases">
        <title>The Natural Products Discovery Center: Release of the First 8490 Sequenced Strains for Exploring Actinobacteria Biosynthetic Diversity.</title>
        <authorList>
            <person name="Kalkreuter E."/>
            <person name="Kautsar S.A."/>
            <person name="Yang D."/>
            <person name="Bader C.D."/>
            <person name="Teijaro C.N."/>
            <person name="Fluegel L."/>
            <person name="Davis C.M."/>
            <person name="Simpson J.R."/>
            <person name="Lauterbach L."/>
            <person name="Steele A.D."/>
            <person name="Gui C."/>
            <person name="Meng S."/>
            <person name="Li G."/>
            <person name="Viehrig K."/>
            <person name="Ye F."/>
            <person name="Su P."/>
            <person name="Kiefer A.F."/>
            <person name="Nichols A."/>
            <person name="Cepeda A.J."/>
            <person name="Yan W."/>
            <person name="Fan B."/>
            <person name="Jiang Y."/>
            <person name="Adhikari A."/>
            <person name="Zheng C.-J."/>
            <person name="Schuster L."/>
            <person name="Cowan T.M."/>
            <person name="Smanski M.J."/>
            <person name="Chevrette M.G."/>
            <person name="De Carvalho L.P.S."/>
            <person name="Shen B."/>
        </authorList>
    </citation>
    <scope>NUCLEOTIDE SEQUENCE [LARGE SCALE GENOMIC DNA]</scope>
    <source>
        <strain evidence="2 3">NPDC048946</strain>
    </source>
</reference>
<dbReference type="Proteomes" id="UP001551482">
    <property type="component" value="Unassembled WGS sequence"/>
</dbReference>
<proteinExistence type="predicted"/>
<keyword evidence="3" id="KW-1185">Reference proteome</keyword>
<keyword evidence="1" id="KW-0812">Transmembrane</keyword>
<sequence>MPAWSRLRAVRAALFAAVCVTLAVSGHVFMSDSPVPWWAPAAAMPVLTALAWAAAGRERGLPAIGVALVGAQSVLHGLFGWAQQAAAAGSGAATTGSAAHAGSTARQIEAAWLRVLLCNEDVPAPAGATRSAARLLDQMGLDPALAAVPPGQGPLGGSGFGTGAGAGTGTGLGTGSGAAHDISTAAAAHGSHAASVLPTHGGAGMLLAHLAAGIGSALWLWRGDRALFDLFRLLASRTRCLGALIRAWLRWGEPAFPQVPYVRPRTARAPARPLFRPLSRRGPPLTVFA</sequence>
<feature type="transmembrane region" description="Helical" evidence="1">
    <location>
        <begin position="61"/>
        <end position="82"/>
    </location>
</feature>
<dbReference type="EMBL" id="JBEZFP010000031">
    <property type="protein sequence ID" value="MEU8134772.1"/>
    <property type="molecule type" value="Genomic_DNA"/>
</dbReference>
<evidence type="ECO:0000313" key="3">
    <source>
        <dbReference type="Proteomes" id="UP001551482"/>
    </source>
</evidence>
<name>A0ABV3DH67_9ACTN</name>
<comment type="caution">
    <text evidence="2">The sequence shown here is derived from an EMBL/GenBank/DDBJ whole genome shotgun (WGS) entry which is preliminary data.</text>
</comment>
<keyword evidence="1" id="KW-1133">Transmembrane helix</keyword>
<feature type="transmembrane region" description="Helical" evidence="1">
    <location>
        <begin position="35"/>
        <end position="54"/>
    </location>
</feature>
<gene>
    <name evidence="2" type="ORF">AB0C36_14805</name>
</gene>
<evidence type="ECO:0008006" key="4">
    <source>
        <dbReference type="Google" id="ProtNLM"/>
    </source>
</evidence>
<dbReference type="RefSeq" id="WP_358353698.1">
    <property type="nucleotide sequence ID" value="NZ_JBEZFP010000031.1"/>
</dbReference>